<feature type="domain" description="YcaO" evidence="2">
    <location>
        <begin position="57"/>
        <end position="393"/>
    </location>
</feature>
<comment type="caution">
    <text evidence="3">The sequence shown here is derived from an EMBL/GenBank/DDBJ whole genome shotgun (WGS) entry which is preliminary data.</text>
</comment>
<dbReference type="PROSITE" id="PS51664">
    <property type="entry name" value="YCAO"/>
    <property type="match status" value="1"/>
</dbReference>
<dbReference type="InterPro" id="IPR003776">
    <property type="entry name" value="YcaO-like_dom"/>
</dbReference>
<dbReference type="PANTHER" id="PTHR37809:SF1">
    <property type="entry name" value="RIBOSOMAL PROTEIN S12 METHYLTHIOTRANSFERASE ACCESSORY FACTOR YCAO"/>
    <property type="match status" value="1"/>
</dbReference>
<protein>
    <recommendedName>
        <fullName evidence="2">YcaO domain-containing protein</fullName>
    </recommendedName>
</protein>
<dbReference type="Proteomes" id="UP001499895">
    <property type="component" value="Unassembled WGS sequence"/>
</dbReference>
<evidence type="ECO:0000259" key="2">
    <source>
        <dbReference type="PROSITE" id="PS51664"/>
    </source>
</evidence>
<sequence>MSTLGHAPVRRWEPQVFTPFAESPGVVFARTAARSAEFGTAGVSGAHGAGDVIVGSGAGGDRADVARRARGELLERMGNILAGRQAESAARWPGSYEDWRRRGVPALDPAALSGSTGDRARRGLWVPARSLLTGDELLVPAGAVYLRHRPPAGRAAWIKAGSTGLGAHPDRREAAGHAAREILERDLIRRSWYEAGAPAPPAARALPADLPSPVRDVVERRGEHVTVLSLPAPAGTVCAVVCVHAGDGTAQSFGARCAPVRHRAAAVVSAAYEALMVRWSMTGPAAVHAWAEWGGRTPPRSALEHALWAFHRQDSLGHWLNRPRRAAASWEAGPDDGPAALAAYTGEDVLLVETDTPQIRAEGISVVRLIAPGTRPLPSGDGGVPGTPPHPLG</sequence>
<organism evidence="3 4">
    <name type="scientific">Streptomyces stramineus</name>
    <dbReference type="NCBI Taxonomy" id="173861"/>
    <lineage>
        <taxon>Bacteria</taxon>
        <taxon>Bacillati</taxon>
        <taxon>Actinomycetota</taxon>
        <taxon>Actinomycetes</taxon>
        <taxon>Kitasatosporales</taxon>
        <taxon>Streptomycetaceae</taxon>
        <taxon>Streptomyces</taxon>
    </lineage>
</organism>
<dbReference type="Gene3D" id="3.30.1330.230">
    <property type="match status" value="1"/>
</dbReference>
<evidence type="ECO:0000256" key="1">
    <source>
        <dbReference type="SAM" id="MobiDB-lite"/>
    </source>
</evidence>
<feature type="region of interest" description="Disordered" evidence="1">
    <location>
        <begin position="372"/>
        <end position="393"/>
    </location>
</feature>
<dbReference type="EMBL" id="BAAAHB010000005">
    <property type="protein sequence ID" value="GAA0448775.1"/>
    <property type="molecule type" value="Genomic_DNA"/>
</dbReference>
<evidence type="ECO:0000313" key="4">
    <source>
        <dbReference type="Proteomes" id="UP001499895"/>
    </source>
</evidence>
<proteinExistence type="predicted"/>
<gene>
    <name evidence="3" type="ORF">GCM10009544_09470</name>
</gene>
<reference evidence="4" key="1">
    <citation type="journal article" date="2019" name="Int. J. Syst. Evol. Microbiol.">
        <title>The Global Catalogue of Microorganisms (GCM) 10K type strain sequencing project: providing services to taxonomists for standard genome sequencing and annotation.</title>
        <authorList>
            <consortium name="The Broad Institute Genomics Platform"/>
            <consortium name="The Broad Institute Genome Sequencing Center for Infectious Disease"/>
            <person name="Wu L."/>
            <person name="Ma J."/>
        </authorList>
    </citation>
    <scope>NUCLEOTIDE SEQUENCE [LARGE SCALE GENOMIC DNA]</scope>
    <source>
        <strain evidence="4">JCM 10649</strain>
    </source>
</reference>
<dbReference type="PANTHER" id="PTHR37809">
    <property type="entry name" value="RIBOSOMAL PROTEIN S12 METHYLTHIOTRANSFERASE ACCESSORY FACTOR YCAO"/>
    <property type="match status" value="1"/>
</dbReference>
<evidence type="ECO:0000313" key="3">
    <source>
        <dbReference type="EMBL" id="GAA0448775.1"/>
    </source>
</evidence>
<dbReference type="RefSeq" id="WP_344085986.1">
    <property type="nucleotide sequence ID" value="NZ_BAAAHB010000005.1"/>
</dbReference>
<keyword evidence="4" id="KW-1185">Reference proteome</keyword>
<accession>A0ABP3JFC4</accession>
<name>A0ABP3JFC4_9ACTN</name>
<dbReference type="Pfam" id="PF02624">
    <property type="entry name" value="YcaO"/>
    <property type="match status" value="1"/>
</dbReference>